<keyword evidence="13" id="KW-0732">Signal</keyword>
<feature type="signal peptide" evidence="13">
    <location>
        <begin position="1"/>
        <end position="23"/>
    </location>
</feature>
<dbReference type="KEGG" id="nre:BES08_19700"/>
<evidence type="ECO:0000256" key="6">
    <source>
        <dbReference type="ARBA" id="ARBA00023004"/>
    </source>
</evidence>
<evidence type="ECO:0000256" key="10">
    <source>
        <dbReference type="ARBA" id="ARBA00023237"/>
    </source>
</evidence>
<dbReference type="EMBL" id="JFYZ01000005">
    <property type="protein sequence ID" value="EZP82677.1"/>
    <property type="molecule type" value="Genomic_DNA"/>
</dbReference>
<dbReference type="InterPro" id="IPR039426">
    <property type="entry name" value="TonB-dep_rcpt-like"/>
</dbReference>
<dbReference type="RefSeq" id="WP_036524978.1">
    <property type="nucleotide sequence ID" value="NZ_CP017076.1"/>
</dbReference>
<dbReference type="GO" id="GO:0006826">
    <property type="term" value="P:iron ion transport"/>
    <property type="evidence" value="ECO:0007669"/>
    <property type="project" value="UniProtKB-KW"/>
</dbReference>
<keyword evidence="4" id="KW-0410">Iron transport</keyword>
<comment type="similarity">
    <text evidence="11 12">Belongs to the TonB-dependent receptor family.</text>
</comment>
<dbReference type="Pfam" id="PF00593">
    <property type="entry name" value="TonB_dep_Rec_b-barrel"/>
    <property type="match status" value="1"/>
</dbReference>
<evidence type="ECO:0000256" key="11">
    <source>
        <dbReference type="PROSITE-ProRule" id="PRU01360"/>
    </source>
</evidence>
<keyword evidence="2 11" id="KW-0813">Transport</keyword>
<dbReference type="OrthoDB" id="7223550at2"/>
<keyword evidence="6" id="KW-0408">Iron</keyword>
<evidence type="ECO:0000256" key="1">
    <source>
        <dbReference type="ARBA" id="ARBA00004571"/>
    </source>
</evidence>
<accession>A0A031K247</accession>
<dbReference type="InterPro" id="IPR012910">
    <property type="entry name" value="Plug_dom"/>
</dbReference>
<evidence type="ECO:0000313" key="18">
    <source>
        <dbReference type="Proteomes" id="UP000024329"/>
    </source>
</evidence>
<evidence type="ECO:0000259" key="15">
    <source>
        <dbReference type="Pfam" id="PF07715"/>
    </source>
</evidence>
<keyword evidence="10 11" id="KW-0998">Cell outer membrane</keyword>
<evidence type="ECO:0000256" key="8">
    <source>
        <dbReference type="ARBA" id="ARBA00023077"/>
    </source>
</evidence>
<reference evidence="17 18" key="1">
    <citation type="submission" date="2014-03" db="EMBL/GenBank/DDBJ databases">
        <title>Whole genome sequence of Novosphingobium resinovorum KF1.</title>
        <authorList>
            <person name="Gan H.M."/>
            <person name="Gan H.Y."/>
            <person name="Chew T.H."/>
            <person name="Savka M.A."/>
        </authorList>
    </citation>
    <scope>NUCLEOTIDE SEQUENCE [LARGE SCALE GENOMIC DNA]</scope>
    <source>
        <strain evidence="17 18">KF1</strain>
    </source>
</reference>
<evidence type="ECO:0000313" key="17">
    <source>
        <dbReference type="EMBL" id="EZP82677.1"/>
    </source>
</evidence>
<evidence type="ECO:0000256" key="2">
    <source>
        <dbReference type="ARBA" id="ARBA00022448"/>
    </source>
</evidence>
<dbReference type="Proteomes" id="UP000024329">
    <property type="component" value="Unassembled WGS sequence"/>
</dbReference>
<evidence type="ECO:0000313" key="19">
    <source>
        <dbReference type="Proteomes" id="UP000094626"/>
    </source>
</evidence>
<evidence type="ECO:0000256" key="5">
    <source>
        <dbReference type="ARBA" id="ARBA00022692"/>
    </source>
</evidence>
<keyword evidence="8 12" id="KW-0798">TonB box</keyword>
<sequence>MRVPKSVLLVSTALTMVASPAMAQDTSAEAPAAAPQDDAAQQKGGLNEIIVTARKRQESVQDVPVAVTAISAEQIATRDVTSVEKITAIAPQFSVGRASNGSGAQLTLRGIGSSSTSIGIEQSVAVVVDGAYYGQGRVINEGFFDLARVEVLKGPQALFFGKNATAGVISITTADPTDKFEGMVKGGYEIKSQQYRLEGYLSGPISDTLGFRLAARYTKMDGGYYRNVADPINYTEIDSASILAGGTGDATTHVAQPAARKAPGEEEFLTRATLKWEPTDRFTATLKGSFDQSTVNNSSWNYVAYRCGDGDTSQLNGYACGKDFVTHQNNMPADIAATYPYAKKDGSLYNKYRSAGGTLNLTYDADQLQLSSVTNYQWNNNRWACACDFQSGGSENGIGPTWATENSSWKAFSQELRALTQFDGPFNMMVGMLYQKTRRDFDQFVLTGGVSNSDAPEGYEYVTTAKSSFTKGETMAVFGQMTYKILPDLELAGGVRYTDETKNSFFTQPYNNPLVLGIFRDQNDPDGLGVVTARQHFTNWSPEATLTWKPTPDLMVYGAYKTAYKSGGFSNGGINSKFSSDPTADLTFDPEKAEGFEIGFKSTLLDRQLRFNVTAFTYKYRNLQVDFFNSPIFAFQTLTADARTKGIEAEFEFAPNGIAGLDIHGSINYDKATYTDFPLAPCYAGQTPAEGCNLSGNSRQSLTGAPLSVAPRWTGNLGIGYEVSIGSANKLGFNVDSKYSASYLASGFGNPLSRQSKYVTLDAGVRFGAEDDNWQIALIGKNLTNRFYVTGVVDGPSTGGGTGTAAGVKADQLGFGTLPRTVMVEVTKRF</sequence>
<keyword evidence="16" id="KW-0614">Plasmid</keyword>
<reference evidence="19" key="3">
    <citation type="journal article" date="2017" name="J. Biotechnol.">
        <title>Complete genome sequence of Novosphingobium resinovorum SA1, a versatile xenobiotic-degrading bacterium capable of utilizing sulfanilic acid.</title>
        <authorList>
            <person name="Hegedus B."/>
            <person name="Kos P.B."/>
            <person name="Balint B."/>
            <person name="Maroti G."/>
            <person name="Gan H.M."/>
            <person name="Perei K."/>
            <person name="Rakhely G."/>
        </authorList>
    </citation>
    <scope>NUCLEOTIDE SEQUENCE [LARGE SCALE GENOMIC DNA]</scope>
    <source>
        <strain evidence="19">SA1</strain>
    </source>
</reference>
<keyword evidence="7" id="KW-0406">Ion transport</keyword>
<dbReference type="CDD" id="cd01347">
    <property type="entry name" value="ligand_gated_channel"/>
    <property type="match status" value="1"/>
</dbReference>
<keyword evidence="19" id="KW-1185">Reference proteome</keyword>
<dbReference type="InterPro" id="IPR000531">
    <property type="entry name" value="Beta-barrel_TonB"/>
</dbReference>
<evidence type="ECO:0000256" key="7">
    <source>
        <dbReference type="ARBA" id="ARBA00023065"/>
    </source>
</evidence>
<dbReference type="eggNOG" id="COG4774">
    <property type="taxonomic scope" value="Bacteria"/>
</dbReference>
<evidence type="ECO:0000256" key="4">
    <source>
        <dbReference type="ARBA" id="ARBA00022496"/>
    </source>
</evidence>
<proteinExistence type="inferred from homology"/>
<dbReference type="AlphaFoldDB" id="A0A031K247"/>
<feature type="chain" id="PRO_5014496986" evidence="13">
    <location>
        <begin position="24"/>
        <end position="830"/>
    </location>
</feature>
<evidence type="ECO:0000259" key="14">
    <source>
        <dbReference type="Pfam" id="PF00593"/>
    </source>
</evidence>
<evidence type="ECO:0000256" key="9">
    <source>
        <dbReference type="ARBA" id="ARBA00023136"/>
    </source>
</evidence>
<dbReference type="GO" id="GO:0009279">
    <property type="term" value="C:cell outer membrane"/>
    <property type="evidence" value="ECO:0007669"/>
    <property type="project" value="UniProtKB-SubCell"/>
</dbReference>
<evidence type="ECO:0000313" key="16">
    <source>
        <dbReference type="EMBL" id="AOR79116.1"/>
    </source>
</evidence>
<dbReference type="Proteomes" id="UP000094626">
    <property type="component" value="Plasmid pSA1"/>
</dbReference>
<dbReference type="InterPro" id="IPR036942">
    <property type="entry name" value="Beta-barrel_TonB_sf"/>
</dbReference>
<keyword evidence="17" id="KW-0675">Receptor</keyword>
<reference evidence="16" key="2">
    <citation type="submission" date="2016-08" db="EMBL/GenBank/DDBJ databases">
        <authorList>
            <person name="Seilhamer J.J."/>
        </authorList>
    </citation>
    <scope>NUCLEOTIDE SEQUENCE [LARGE SCALE GENOMIC DNA]</scope>
    <source>
        <strain evidence="16">SA1</strain>
        <plasmid evidence="16">pSA1</plasmid>
    </source>
</reference>
<evidence type="ECO:0000256" key="3">
    <source>
        <dbReference type="ARBA" id="ARBA00022452"/>
    </source>
</evidence>
<feature type="domain" description="TonB-dependent receptor-like beta-barrel" evidence="14">
    <location>
        <begin position="337"/>
        <end position="783"/>
    </location>
</feature>
<dbReference type="Pfam" id="PF07715">
    <property type="entry name" value="Plug"/>
    <property type="match status" value="1"/>
</dbReference>
<feature type="domain" description="TonB-dependent receptor plug" evidence="15">
    <location>
        <begin position="60"/>
        <end position="168"/>
    </location>
</feature>
<gene>
    <name evidence="16" type="ORF">BES08_19700</name>
    <name evidence="17" type="ORF">BV97_01601</name>
</gene>
<dbReference type="Gene3D" id="2.40.170.20">
    <property type="entry name" value="TonB-dependent receptor, beta-barrel domain"/>
    <property type="match status" value="1"/>
</dbReference>
<evidence type="ECO:0000256" key="12">
    <source>
        <dbReference type="RuleBase" id="RU003357"/>
    </source>
</evidence>
<dbReference type="EMBL" id="CP017076">
    <property type="protein sequence ID" value="AOR79116.1"/>
    <property type="molecule type" value="Genomic_DNA"/>
</dbReference>
<dbReference type="PANTHER" id="PTHR32552">
    <property type="entry name" value="FERRICHROME IRON RECEPTOR-RELATED"/>
    <property type="match status" value="1"/>
</dbReference>
<comment type="subcellular location">
    <subcellularLocation>
        <location evidence="1 11">Cell outer membrane</location>
        <topology evidence="1 11">Multi-pass membrane protein</topology>
    </subcellularLocation>
</comment>
<keyword evidence="9 11" id="KW-0472">Membrane</keyword>
<dbReference type="PANTHER" id="PTHR32552:SF81">
    <property type="entry name" value="TONB-DEPENDENT OUTER MEMBRANE RECEPTOR"/>
    <property type="match status" value="1"/>
</dbReference>
<evidence type="ECO:0000256" key="13">
    <source>
        <dbReference type="SAM" id="SignalP"/>
    </source>
</evidence>
<protein>
    <submittedName>
        <fullName evidence="16">Ligand-gated channel</fullName>
    </submittedName>
    <submittedName>
        <fullName evidence="17">TonB-dependent receptor</fullName>
    </submittedName>
</protein>
<dbReference type="PROSITE" id="PS52016">
    <property type="entry name" value="TONB_DEPENDENT_REC_3"/>
    <property type="match status" value="1"/>
</dbReference>
<organism evidence="17 18">
    <name type="scientific">Novosphingobium resinovorum</name>
    <dbReference type="NCBI Taxonomy" id="158500"/>
    <lineage>
        <taxon>Bacteria</taxon>
        <taxon>Pseudomonadati</taxon>
        <taxon>Pseudomonadota</taxon>
        <taxon>Alphaproteobacteria</taxon>
        <taxon>Sphingomonadales</taxon>
        <taxon>Sphingomonadaceae</taxon>
        <taxon>Novosphingobium</taxon>
    </lineage>
</organism>
<dbReference type="PATRIC" id="fig|158500.4.peg.1639"/>
<keyword evidence="3 11" id="KW-1134">Transmembrane beta strand</keyword>
<geneLocation type="plasmid" evidence="16 19">
    <name>pSA1</name>
</geneLocation>
<dbReference type="SUPFAM" id="SSF56935">
    <property type="entry name" value="Porins"/>
    <property type="match status" value="1"/>
</dbReference>
<keyword evidence="5 11" id="KW-0812">Transmembrane</keyword>
<name>A0A031K247_9SPHN</name>